<sequence length="438" mass="46962">MIILRRAADDANERPAARLCVLVLACFGATALGLLAVRPDEMEAVNPNATVRDVQVENALASASAGDPEAAWRLLLHPPESWNTPPLPEECAARPAARDVQATQLEPFNESAARRLATINAAALCGVSGLRGWTCGRCGGQVQNVTLITSRCTPGEHGCDRFWAASDAVSAVEEARQHWYFGKYFQKVTAPGWVPGKYYSEAVTKSATHGDGSVLAAVLVEPERRWVVVAFRGTRDADAGAWMINFDCKQEGLVGGDACVHERVHHGWHEAWRQLRRRVRAALESLLAALPGYRLVITGHSIGSALATLMIDEWLDDGTLPTLSARSQPPLLLTFAGPRVGNAAFADALDAALARHGLTLFRVVNQFDLIPRIPNPSTPGGGEWQHAGVQVWLTPESGGAVAKVCGLGELCHEAAPSFRLNMQDHTSYFGVSSAGSGC</sequence>
<feature type="transmembrane region" description="Helical" evidence="1">
    <location>
        <begin position="16"/>
        <end position="37"/>
    </location>
</feature>
<evidence type="ECO:0000313" key="4">
    <source>
        <dbReference type="Proteomes" id="UP000013827"/>
    </source>
</evidence>
<keyword evidence="1" id="KW-0812">Transmembrane</keyword>
<evidence type="ECO:0000256" key="1">
    <source>
        <dbReference type="SAM" id="Phobius"/>
    </source>
</evidence>
<dbReference type="KEGG" id="ehx:EMIHUDRAFT_196475"/>
<dbReference type="eggNOG" id="KOG4569">
    <property type="taxonomic scope" value="Eukaryota"/>
</dbReference>
<dbReference type="PaxDb" id="2903-EOD18298"/>
<keyword evidence="1" id="KW-0472">Membrane</keyword>
<keyword evidence="1" id="KW-1133">Transmembrane helix</keyword>
<dbReference type="Proteomes" id="UP000013827">
    <property type="component" value="Unassembled WGS sequence"/>
</dbReference>
<dbReference type="SUPFAM" id="SSF53474">
    <property type="entry name" value="alpha/beta-Hydrolases"/>
    <property type="match status" value="1"/>
</dbReference>
<dbReference type="CDD" id="cd00519">
    <property type="entry name" value="Lipase_3"/>
    <property type="match status" value="1"/>
</dbReference>
<dbReference type="InterPro" id="IPR029058">
    <property type="entry name" value="AB_hydrolase_fold"/>
</dbReference>
<dbReference type="RefSeq" id="XP_005770727.1">
    <property type="nucleotide sequence ID" value="XM_005770670.1"/>
</dbReference>
<dbReference type="InterPro" id="IPR002921">
    <property type="entry name" value="Fungal_lipase-type"/>
</dbReference>
<feature type="domain" description="Fungal lipase-type" evidence="2">
    <location>
        <begin position="228"/>
        <end position="375"/>
    </location>
</feature>
<dbReference type="InterPro" id="IPR051218">
    <property type="entry name" value="Sec_MonoDiacylglyc_Lipase"/>
</dbReference>
<keyword evidence="4" id="KW-1185">Reference proteome</keyword>
<evidence type="ECO:0000259" key="2">
    <source>
        <dbReference type="Pfam" id="PF01764"/>
    </source>
</evidence>
<dbReference type="HOGENOM" id="CLU_654588_0_0_1"/>
<reference evidence="3" key="2">
    <citation type="submission" date="2024-10" db="UniProtKB">
        <authorList>
            <consortium name="EnsemblProtists"/>
        </authorList>
    </citation>
    <scope>IDENTIFICATION</scope>
</reference>
<dbReference type="GO" id="GO:0006629">
    <property type="term" value="P:lipid metabolic process"/>
    <property type="evidence" value="ECO:0007669"/>
    <property type="project" value="InterPro"/>
</dbReference>
<dbReference type="PANTHER" id="PTHR45856">
    <property type="entry name" value="ALPHA/BETA-HYDROLASES SUPERFAMILY PROTEIN"/>
    <property type="match status" value="1"/>
</dbReference>
<dbReference type="Gene3D" id="3.40.50.1820">
    <property type="entry name" value="alpha/beta hydrolase"/>
    <property type="match status" value="1"/>
</dbReference>
<accession>A0A0D3J463</accession>
<proteinExistence type="predicted"/>
<reference evidence="4" key="1">
    <citation type="journal article" date="2013" name="Nature">
        <title>Pan genome of the phytoplankton Emiliania underpins its global distribution.</title>
        <authorList>
            <person name="Read B.A."/>
            <person name="Kegel J."/>
            <person name="Klute M.J."/>
            <person name="Kuo A."/>
            <person name="Lefebvre S.C."/>
            <person name="Maumus F."/>
            <person name="Mayer C."/>
            <person name="Miller J."/>
            <person name="Monier A."/>
            <person name="Salamov A."/>
            <person name="Young J."/>
            <person name="Aguilar M."/>
            <person name="Claverie J.M."/>
            <person name="Frickenhaus S."/>
            <person name="Gonzalez K."/>
            <person name="Herman E.K."/>
            <person name="Lin Y.C."/>
            <person name="Napier J."/>
            <person name="Ogata H."/>
            <person name="Sarno A.F."/>
            <person name="Shmutz J."/>
            <person name="Schroeder D."/>
            <person name="de Vargas C."/>
            <person name="Verret F."/>
            <person name="von Dassow P."/>
            <person name="Valentin K."/>
            <person name="Van de Peer Y."/>
            <person name="Wheeler G."/>
            <person name="Dacks J.B."/>
            <person name="Delwiche C.F."/>
            <person name="Dyhrman S.T."/>
            <person name="Glockner G."/>
            <person name="John U."/>
            <person name="Richards T."/>
            <person name="Worden A.Z."/>
            <person name="Zhang X."/>
            <person name="Grigoriev I.V."/>
            <person name="Allen A.E."/>
            <person name="Bidle K."/>
            <person name="Borodovsky M."/>
            <person name="Bowler C."/>
            <person name="Brownlee C."/>
            <person name="Cock J.M."/>
            <person name="Elias M."/>
            <person name="Gladyshev V.N."/>
            <person name="Groth M."/>
            <person name="Guda C."/>
            <person name="Hadaegh A."/>
            <person name="Iglesias-Rodriguez M.D."/>
            <person name="Jenkins J."/>
            <person name="Jones B.M."/>
            <person name="Lawson T."/>
            <person name="Leese F."/>
            <person name="Lindquist E."/>
            <person name="Lobanov A."/>
            <person name="Lomsadze A."/>
            <person name="Malik S.B."/>
            <person name="Marsh M.E."/>
            <person name="Mackinder L."/>
            <person name="Mock T."/>
            <person name="Mueller-Roeber B."/>
            <person name="Pagarete A."/>
            <person name="Parker M."/>
            <person name="Probert I."/>
            <person name="Quesneville H."/>
            <person name="Raines C."/>
            <person name="Rensing S.A."/>
            <person name="Riano-Pachon D.M."/>
            <person name="Richier S."/>
            <person name="Rokitta S."/>
            <person name="Shiraiwa Y."/>
            <person name="Soanes D.M."/>
            <person name="van der Giezen M."/>
            <person name="Wahlund T.M."/>
            <person name="Williams B."/>
            <person name="Wilson W."/>
            <person name="Wolfe G."/>
            <person name="Wurch L.L."/>
        </authorList>
    </citation>
    <scope>NUCLEOTIDE SEQUENCE</scope>
</reference>
<dbReference type="Pfam" id="PF01764">
    <property type="entry name" value="Lipase_3"/>
    <property type="match status" value="1"/>
</dbReference>
<name>A0A0D3J463_EMIH1</name>
<dbReference type="PANTHER" id="PTHR45856:SF24">
    <property type="entry name" value="FUNGAL LIPASE-LIKE DOMAIN-CONTAINING PROTEIN"/>
    <property type="match status" value="1"/>
</dbReference>
<dbReference type="EnsemblProtists" id="EOD18298">
    <property type="protein sequence ID" value="EOD18298"/>
    <property type="gene ID" value="EMIHUDRAFT_196475"/>
</dbReference>
<organism evidence="3 4">
    <name type="scientific">Emiliania huxleyi (strain CCMP1516)</name>
    <dbReference type="NCBI Taxonomy" id="280463"/>
    <lineage>
        <taxon>Eukaryota</taxon>
        <taxon>Haptista</taxon>
        <taxon>Haptophyta</taxon>
        <taxon>Prymnesiophyceae</taxon>
        <taxon>Isochrysidales</taxon>
        <taxon>Noelaerhabdaceae</taxon>
        <taxon>Emiliania</taxon>
    </lineage>
</organism>
<evidence type="ECO:0000313" key="3">
    <source>
        <dbReference type="EnsemblProtists" id="EOD18298"/>
    </source>
</evidence>
<dbReference type="GeneID" id="19046299"/>
<dbReference type="AlphaFoldDB" id="A0A0D3J463"/>
<protein>
    <recommendedName>
        <fullName evidence="2">Fungal lipase-type domain-containing protein</fullName>
    </recommendedName>
</protein>